<keyword evidence="3 6" id="KW-0812">Transmembrane</keyword>
<dbReference type="RefSeq" id="WP_114207164.1">
    <property type="nucleotide sequence ID" value="NZ_CP030840.1"/>
</dbReference>
<proteinExistence type="predicted"/>
<evidence type="ECO:0000256" key="6">
    <source>
        <dbReference type="SAM" id="Phobius"/>
    </source>
</evidence>
<protein>
    <submittedName>
        <fullName evidence="7">Amino acid permease</fullName>
    </submittedName>
</protein>
<dbReference type="OrthoDB" id="9762947at2"/>
<keyword evidence="2" id="KW-1003">Cell membrane</keyword>
<dbReference type="PANTHER" id="PTHR42770:SF7">
    <property type="entry name" value="MEMBRANE PROTEIN"/>
    <property type="match status" value="1"/>
</dbReference>
<evidence type="ECO:0000256" key="1">
    <source>
        <dbReference type="ARBA" id="ARBA00004651"/>
    </source>
</evidence>
<feature type="transmembrane region" description="Helical" evidence="6">
    <location>
        <begin position="62"/>
        <end position="83"/>
    </location>
</feature>
<feature type="transmembrane region" description="Helical" evidence="6">
    <location>
        <begin position="111"/>
        <end position="131"/>
    </location>
</feature>
<evidence type="ECO:0000313" key="8">
    <source>
        <dbReference type="Proteomes" id="UP000253606"/>
    </source>
</evidence>
<dbReference type="Gene3D" id="1.20.1740.10">
    <property type="entry name" value="Amino acid/polyamine transporter I"/>
    <property type="match status" value="1"/>
</dbReference>
<evidence type="ECO:0000256" key="5">
    <source>
        <dbReference type="ARBA" id="ARBA00023136"/>
    </source>
</evidence>
<keyword evidence="8" id="KW-1185">Reference proteome</keyword>
<feature type="transmembrane region" description="Helical" evidence="6">
    <location>
        <begin position="351"/>
        <end position="370"/>
    </location>
</feature>
<feature type="transmembrane region" description="Helical" evidence="6">
    <location>
        <begin position="178"/>
        <end position="199"/>
    </location>
</feature>
<feature type="transmembrane region" description="Helical" evidence="6">
    <location>
        <begin position="219"/>
        <end position="242"/>
    </location>
</feature>
<feature type="transmembrane region" description="Helical" evidence="6">
    <location>
        <begin position="418"/>
        <end position="441"/>
    </location>
</feature>
<keyword evidence="5 6" id="KW-0472">Membrane</keyword>
<dbReference type="GO" id="GO:0005886">
    <property type="term" value="C:plasma membrane"/>
    <property type="evidence" value="ECO:0007669"/>
    <property type="project" value="UniProtKB-SubCell"/>
</dbReference>
<feature type="transmembrane region" description="Helical" evidence="6">
    <location>
        <begin position="447"/>
        <end position="465"/>
    </location>
</feature>
<dbReference type="Pfam" id="PF13520">
    <property type="entry name" value="AA_permease_2"/>
    <property type="match status" value="1"/>
</dbReference>
<feature type="transmembrane region" description="Helical" evidence="6">
    <location>
        <begin position="382"/>
        <end position="406"/>
    </location>
</feature>
<keyword evidence="4 6" id="KW-1133">Transmembrane helix</keyword>
<dbReference type="KEGG" id="abas:ACPOL_2459"/>
<evidence type="ECO:0000256" key="3">
    <source>
        <dbReference type="ARBA" id="ARBA00022692"/>
    </source>
</evidence>
<evidence type="ECO:0000256" key="2">
    <source>
        <dbReference type="ARBA" id="ARBA00022475"/>
    </source>
</evidence>
<dbReference type="GO" id="GO:0022857">
    <property type="term" value="F:transmembrane transporter activity"/>
    <property type="evidence" value="ECO:0007669"/>
    <property type="project" value="InterPro"/>
</dbReference>
<dbReference type="InterPro" id="IPR050367">
    <property type="entry name" value="APC_superfamily"/>
</dbReference>
<gene>
    <name evidence="7" type="ORF">ACPOL_2459</name>
</gene>
<dbReference type="EMBL" id="CP030840">
    <property type="protein sequence ID" value="AXC11781.1"/>
    <property type="molecule type" value="Genomic_DNA"/>
</dbReference>
<evidence type="ECO:0000313" key="7">
    <source>
        <dbReference type="EMBL" id="AXC11781.1"/>
    </source>
</evidence>
<evidence type="ECO:0000256" key="4">
    <source>
        <dbReference type="ARBA" id="ARBA00022989"/>
    </source>
</evidence>
<dbReference type="InterPro" id="IPR002293">
    <property type="entry name" value="AA/rel_permease1"/>
</dbReference>
<accession>A0A2Z5FY44</accession>
<feature type="transmembrane region" description="Helical" evidence="6">
    <location>
        <begin position="151"/>
        <end position="169"/>
    </location>
</feature>
<sequence>MGQSLSVDQAASAAEHTPSYGLKQHSLSPLETLAQSVSTMAPVTSPTMTIPLVFALAGNGTWLSYVFATAGILLVALCISRFARYSSSPGSLYAYAASAFRSKAGEPRSTWWGLVSAWALLFAYVATGASVTGGFINYSNVLLFSMTGHHVSPSGLAAVAILGATAIAYRDVKVSAQFMLWIEAVSVTMILIVVALLFWKHGFHLDPEQWRLKGVSGSGVRLGVVLALFSFVGFESASSLGSEARDPLKTIPRALIQSAVLAGFFFLISTYTEVLGFHSSPQSFGESPAPMRFLSGQVGVRFLGPLIDVGAVISMFACTLSCITASARVLLLMSHHGLAHQRFSKTHKRNATPGGAVVLIGLLTLLPTVILTSRGVSGSDIYGWMGSLATYGFITVYGQVTFALPFYLKLKQHLTPALLLLSIIGTLAMVLALVGTLYPVPAAPYNWLPYLYLAYLMTGLVWFAASRRIKAARLQGL</sequence>
<name>A0A2Z5FY44_9BACT</name>
<reference evidence="7 8" key="1">
    <citation type="journal article" date="2018" name="Front. Microbiol.">
        <title>Hydrolytic Capabilities as a Key to Environmental Success: Chitinolytic and Cellulolytic Acidobacteria From Acidic Sub-arctic Soils and Boreal Peatlands.</title>
        <authorList>
            <person name="Belova S.E."/>
            <person name="Ravin N.V."/>
            <person name="Pankratov T.A."/>
            <person name="Rakitin A.L."/>
            <person name="Ivanova A.A."/>
            <person name="Beletsky A.V."/>
            <person name="Mardanov A.V."/>
            <person name="Sinninghe Damste J.S."/>
            <person name="Dedysh S.N."/>
        </authorList>
    </citation>
    <scope>NUCLEOTIDE SEQUENCE [LARGE SCALE GENOMIC DNA]</scope>
    <source>
        <strain evidence="7 8">SBC82</strain>
    </source>
</reference>
<dbReference type="PANTHER" id="PTHR42770">
    <property type="entry name" value="AMINO ACID TRANSPORTER-RELATED"/>
    <property type="match status" value="1"/>
</dbReference>
<feature type="transmembrane region" description="Helical" evidence="6">
    <location>
        <begin position="309"/>
        <end position="331"/>
    </location>
</feature>
<feature type="transmembrane region" description="Helical" evidence="6">
    <location>
        <begin position="254"/>
        <end position="272"/>
    </location>
</feature>
<dbReference type="AlphaFoldDB" id="A0A2Z5FY44"/>
<organism evidence="7 8">
    <name type="scientific">Acidisarcina polymorpha</name>
    <dbReference type="NCBI Taxonomy" id="2211140"/>
    <lineage>
        <taxon>Bacteria</taxon>
        <taxon>Pseudomonadati</taxon>
        <taxon>Acidobacteriota</taxon>
        <taxon>Terriglobia</taxon>
        <taxon>Terriglobales</taxon>
        <taxon>Acidobacteriaceae</taxon>
        <taxon>Acidisarcina</taxon>
    </lineage>
</organism>
<comment type="subcellular location">
    <subcellularLocation>
        <location evidence="1">Cell membrane</location>
        <topology evidence="1">Multi-pass membrane protein</topology>
    </subcellularLocation>
</comment>
<dbReference type="Proteomes" id="UP000253606">
    <property type="component" value="Chromosome"/>
</dbReference>
<dbReference type="PIRSF" id="PIRSF006060">
    <property type="entry name" value="AA_transporter"/>
    <property type="match status" value="1"/>
</dbReference>